<dbReference type="CDD" id="cd00350">
    <property type="entry name" value="rubredoxin_like"/>
    <property type="match status" value="1"/>
</dbReference>
<dbReference type="InterPro" id="IPR037523">
    <property type="entry name" value="VOC_core"/>
</dbReference>
<evidence type="ECO:0000259" key="1">
    <source>
        <dbReference type="PROSITE" id="PS51819"/>
    </source>
</evidence>
<dbReference type="RefSeq" id="WP_194448994.1">
    <property type="nucleotide sequence ID" value="NZ_CP063849.1"/>
</dbReference>
<dbReference type="EMBL" id="CP063849">
    <property type="protein sequence ID" value="QOY87325.1"/>
    <property type="molecule type" value="Genomic_DNA"/>
</dbReference>
<dbReference type="KEGG" id="pfer:IRI77_31935"/>
<dbReference type="PROSITE" id="PS51819">
    <property type="entry name" value="VOC"/>
    <property type="match status" value="1"/>
</dbReference>
<dbReference type="PANTHER" id="PTHR36839:SF1">
    <property type="entry name" value="METALLO-BETA-LACTAMASE FAMILY PROTEIN (AFU_ORTHOLOGUE AFUA_5G12770)"/>
    <property type="match status" value="1"/>
</dbReference>
<dbReference type="SUPFAM" id="SSF54593">
    <property type="entry name" value="Glyoxalase/Bleomycin resistance protein/Dihydroxybiphenyl dioxygenase"/>
    <property type="match status" value="1"/>
</dbReference>
<dbReference type="Pfam" id="PF00903">
    <property type="entry name" value="Glyoxalase"/>
    <property type="match status" value="1"/>
</dbReference>
<organism evidence="2 3">
    <name type="scientific">Paludibaculum fermentans</name>
    <dbReference type="NCBI Taxonomy" id="1473598"/>
    <lineage>
        <taxon>Bacteria</taxon>
        <taxon>Pseudomonadati</taxon>
        <taxon>Acidobacteriota</taxon>
        <taxon>Terriglobia</taxon>
        <taxon>Bryobacterales</taxon>
        <taxon>Bryobacteraceae</taxon>
        <taxon>Paludibaculum</taxon>
    </lineage>
</organism>
<dbReference type="AlphaFoldDB" id="A0A7S7SKR9"/>
<reference evidence="2 3" key="1">
    <citation type="submission" date="2020-10" db="EMBL/GenBank/DDBJ databases">
        <title>Complete genome sequence of Paludibaculum fermentans P105T, a facultatively anaerobic acidobacterium capable of dissimilatory Fe(III) reduction.</title>
        <authorList>
            <person name="Dedysh S.N."/>
            <person name="Beletsky A.V."/>
            <person name="Kulichevskaya I.S."/>
            <person name="Mardanov A.V."/>
            <person name="Ravin N.V."/>
        </authorList>
    </citation>
    <scope>NUCLEOTIDE SEQUENCE [LARGE SCALE GENOMIC DNA]</scope>
    <source>
        <strain evidence="2 3">P105</strain>
    </source>
</reference>
<name>A0A7S7SKR9_PALFE</name>
<dbReference type="Gene3D" id="3.10.180.10">
    <property type="entry name" value="2,3-Dihydroxybiphenyl 1,2-Dioxygenase, domain 1"/>
    <property type="match status" value="1"/>
</dbReference>
<dbReference type="Gene3D" id="3.60.15.10">
    <property type="entry name" value="Ribonuclease Z/Hydroxyacylglutathione hydrolase-like"/>
    <property type="match status" value="1"/>
</dbReference>
<keyword evidence="3" id="KW-1185">Reference proteome</keyword>
<dbReference type="SMART" id="SM00849">
    <property type="entry name" value="Lactamase_B"/>
    <property type="match status" value="1"/>
</dbReference>
<sequence length="384" mass="43354">MNWICSTCGAQQEASEQAPECCPICEDARQYVGWAGQQWTTLEELKGRHRNVITEEEPGVWSIVTEPTFGIGQRAFLIRTEEGNILWDCIALLDDQTVRAVEELGGIGCIAISHPHYYSSMIEWSDAFGGAPVWIHEDERDWLQRRSGAVRLWVGDTASLPGGATLIRCGGHFNGYQVLHRAVALFAGDQPQVAMDRRWTSFLYSYPNMVPLGAEAVQRIVAALEPFEFERLYGAFPGKTIREDAKGAVRRSAERYLQAIGSSLTDFTESPQQLVVELYVRDVRASTEFYQRLGFQVERAEEHFVALNWERSRLLLEEIPGQPEPPSTVVANMRILVPDVNHYWTLCQELGLRVIKPVDDRYYGLRDFTVVSPDGLGLRFATPI</sequence>
<protein>
    <submittedName>
        <fullName evidence="2">VOC family protein</fullName>
    </submittedName>
</protein>
<proteinExistence type="predicted"/>
<feature type="domain" description="VOC" evidence="1">
    <location>
        <begin position="270"/>
        <end position="383"/>
    </location>
</feature>
<accession>A0A7S7SKR9</accession>
<evidence type="ECO:0000313" key="3">
    <source>
        <dbReference type="Proteomes" id="UP000593892"/>
    </source>
</evidence>
<dbReference type="Proteomes" id="UP000593892">
    <property type="component" value="Chromosome"/>
</dbReference>
<dbReference type="InterPro" id="IPR001279">
    <property type="entry name" value="Metallo-B-lactamas"/>
</dbReference>
<dbReference type="InterPro" id="IPR029068">
    <property type="entry name" value="Glyas_Bleomycin-R_OHBP_Dase"/>
</dbReference>
<dbReference type="InterPro" id="IPR036866">
    <property type="entry name" value="RibonucZ/Hydroxyglut_hydro"/>
</dbReference>
<dbReference type="InterPro" id="IPR004360">
    <property type="entry name" value="Glyas_Fos-R_dOase_dom"/>
</dbReference>
<gene>
    <name evidence="2" type="ORF">IRI77_31935</name>
</gene>
<dbReference type="SUPFAM" id="SSF56281">
    <property type="entry name" value="Metallo-hydrolase/oxidoreductase"/>
    <property type="match status" value="1"/>
</dbReference>
<dbReference type="PANTHER" id="PTHR36839">
    <property type="entry name" value="METALLO-BETA-LACTAMASE FAMILY PROTEIN (AFU_ORTHOLOGUE AFUA_5G12770)"/>
    <property type="match status" value="1"/>
</dbReference>
<evidence type="ECO:0000313" key="2">
    <source>
        <dbReference type="EMBL" id="QOY87325.1"/>
    </source>
</evidence>